<gene>
    <name evidence="2" type="ORF">RSOLAG1IB_10720</name>
</gene>
<proteinExistence type="predicted"/>
<dbReference type="EMBL" id="LN679179">
    <property type="protein sequence ID" value="CEL63384.1"/>
    <property type="molecule type" value="Genomic_DNA"/>
</dbReference>
<accession>A0A0B7G2P6</accession>
<evidence type="ECO:0000313" key="3">
    <source>
        <dbReference type="Proteomes" id="UP000059188"/>
    </source>
</evidence>
<organism evidence="2 3">
    <name type="scientific">Thanatephorus cucumeris (strain AG1-IB / isolate 7/3/14)</name>
    <name type="common">Lettuce bottom rot fungus</name>
    <name type="synonym">Rhizoctonia solani</name>
    <dbReference type="NCBI Taxonomy" id="1108050"/>
    <lineage>
        <taxon>Eukaryota</taxon>
        <taxon>Fungi</taxon>
        <taxon>Dikarya</taxon>
        <taxon>Basidiomycota</taxon>
        <taxon>Agaricomycotina</taxon>
        <taxon>Agaricomycetes</taxon>
        <taxon>Cantharellales</taxon>
        <taxon>Ceratobasidiaceae</taxon>
        <taxon>Rhizoctonia</taxon>
        <taxon>Rhizoctonia solani AG-1</taxon>
    </lineage>
</organism>
<dbReference type="Proteomes" id="UP000059188">
    <property type="component" value="Unassembled WGS sequence"/>
</dbReference>
<keyword evidence="3" id="KW-1185">Reference proteome</keyword>
<protein>
    <submittedName>
        <fullName evidence="2">Uncharacterized protein</fullName>
    </submittedName>
</protein>
<feature type="region of interest" description="Disordered" evidence="1">
    <location>
        <begin position="49"/>
        <end position="70"/>
    </location>
</feature>
<dbReference type="OrthoDB" id="3237519at2759"/>
<feature type="region of interest" description="Disordered" evidence="1">
    <location>
        <begin position="511"/>
        <end position="558"/>
    </location>
</feature>
<evidence type="ECO:0000256" key="1">
    <source>
        <dbReference type="SAM" id="MobiDB-lite"/>
    </source>
</evidence>
<dbReference type="AlphaFoldDB" id="A0A0B7G2P6"/>
<reference evidence="2 3" key="1">
    <citation type="submission" date="2014-11" db="EMBL/GenBank/DDBJ databases">
        <authorList>
            <person name="Wibberg Daniel"/>
        </authorList>
    </citation>
    <scope>NUCLEOTIDE SEQUENCE [LARGE SCALE GENOMIC DNA]</scope>
    <source>
        <strain evidence="2">Rhizoctonia solani AG1-IB 7/3/14</strain>
    </source>
</reference>
<feature type="compositionally biased region" description="Low complexity" evidence="1">
    <location>
        <begin position="515"/>
        <end position="535"/>
    </location>
</feature>
<sequence length="825" mass="90837">MIPAILDNICLGNLRVERLSSLAHAAECLATAATTLSDAARAAAETFALEPVPDTQSDKAKTPAVEDSAPDVSVLPPLSLILLNPIPGAPPEEVDIDHEREDVRSVTESEILRATHWAAEPDEGWEVSGRWVEYLETGEDIEKYGYEEKQGDIERILSTEDSIMRQTIQSKGLGEDGTEPTLEIEETFNTGVEVAQDYIAASGSPVYGDFAPLDETPIEISHAHSSSDAPNTVKVERTIDPKQPYRILVNDEFEVLLTVCALIGKDQRVICYMPCGTPPLSFYKPLIENVTGASAYFPERMSAGRRDAAYKRTLEAGNAVALVSSTLLPDIVIEGDDSWVIHIGWPSSYDKYISQFKKHKAKNNVIVACSGDIGLYPSHTSLMTRTQSWPKYGDSLIASTNGLRQEFENALAKISDEIKEKDWIQTHGVYGPRYVKSWDSTVLVERANRYLVHALQYRHKYLISGILEARFLPEVSWGFVTQNSLEQAALAGVLQVKHQDSGLNHISSLAHSDVRSSSTRTSTPTAVPSVPASSAQKTTSEKVKAQGKNSRNETPAQAGFKLTNGHTYFPIEEEFDAIPLICFIAGKYDKVVCFLEGQGSLRHYQKLFGKILQSKSQIIAPEVTSSDQANNDAALRFVNSSSSAILLLTYSTTNLPPALRENRVGYCVYWGFHLPLKQAKKHRDQLSCSSTAMIITQSQQNELKRQAADITEHPSARTLLDLGPQSLLWPMRNTTVSVLMTEEATVKNLYVNRIYGLGAVSRAERSAEEVLRMANQFSARVLLRGDLSDGSDYFPPIAGRLSLPRTVVDRFHLQPAVTVGLATIG</sequence>
<name>A0A0B7G2P6_THACB</name>
<evidence type="ECO:0000313" key="2">
    <source>
        <dbReference type="EMBL" id="CEL63384.1"/>
    </source>
</evidence>